<dbReference type="Gene3D" id="1.25.40.10">
    <property type="entry name" value="Tetratricopeptide repeat domain"/>
    <property type="match status" value="2"/>
</dbReference>
<dbReference type="AlphaFoldDB" id="A0A2G6E347"/>
<protein>
    <recommendedName>
        <fullName evidence="6">Tetratricopeptide repeat protein</fullName>
    </recommendedName>
</protein>
<feature type="compositionally biased region" description="Polar residues" evidence="3">
    <location>
        <begin position="493"/>
        <end position="504"/>
    </location>
</feature>
<reference evidence="4 5" key="1">
    <citation type="submission" date="2017-10" db="EMBL/GenBank/DDBJ databases">
        <title>Novel microbial diversity and functional potential in the marine mammal oral microbiome.</title>
        <authorList>
            <person name="Dudek N.K."/>
            <person name="Sun C.L."/>
            <person name="Burstein D."/>
            <person name="Kantor R.S."/>
            <person name="Aliaga Goltsman D.S."/>
            <person name="Bik E.M."/>
            <person name="Thomas B.C."/>
            <person name="Banfield J.F."/>
            <person name="Relman D.A."/>
        </authorList>
    </citation>
    <scope>NUCLEOTIDE SEQUENCE [LARGE SCALE GENOMIC DNA]</scope>
    <source>
        <strain evidence="4">DOLZORAL124_49_17</strain>
    </source>
</reference>
<feature type="region of interest" description="Disordered" evidence="3">
    <location>
        <begin position="307"/>
        <end position="330"/>
    </location>
</feature>
<dbReference type="Pfam" id="PF13181">
    <property type="entry name" value="TPR_8"/>
    <property type="match status" value="1"/>
</dbReference>
<feature type="repeat" description="TPR" evidence="1">
    <location>
        <begin position="226"/>
        <end position="259"/>
    </location>
</feature>
<dbReference type="Proteomes" id="UP000229740">
    <property type="component" value="Unassembled WGS sequence"/>
</dbReference>
<dbReference type="SUPFAM" id="SSF48452">
    <property type="entry name" value="TPR-like"/>
    <property type="match status" value="2"/>
</dbReference>
<evidence type="ECO:0000313" key="5">
    <source>
        <dbReference type="Proteomes" id="UP000229740"/>
    </source>
</evidence>
<dbReference type="Pfam" id="PF13431">
    <property type="entry name" value="TPR_17"/>
    <property type="match status" value="1"/>
</dbReference>
<feature type="compositionally biased region" description="Basic and acidic residues" evidence="3">
    <location>
        <begin position="318"/>
        <end position="327"/>
    </location>
</feature>
<feature type="compositionally biased region" description="Basic and acidic residues" evidence="3">
    <location>
        <begin position="432"/>
        <end position="453"/>
    </location>
</feature>
<evidence type="ECO:0000256" key="3">
    <source>
        <dbReference type="SAM" id="MobiDB-lite"/>
    </source>
</evidence>
<dbReference type="InterPro" id="IPR011990">
    <property type="entry name" value="TPR-like_helical_dom_sf"/>
</dbReference>
<feature type="compositionally biased region" description="Acidic residues" evidence="3">
    <location>
        <begin position="474"/>
        <end position="488"/>
    </location>
</feature>
<feature type="repeat" description="TPR" evidence="1">
    <location>
        <begin position="172"/>
        <end position="205"/>
    </location>
</feature>
<dbReference type="InterPro" id="IPR019734">
    <property type="entry name" value="TPR_rpt"/>
</dbReference>
<keyword evidence="1" id="KW-0802">TPR repeat</keyword>
<accession>A0A2G6E347</accession>
<dbReference type="EMBL" id="PDPS01000035">
    <property type="protein sequence ID" value="PID56387.1"/>
    <property type="molecule type" value="Genomic_DNA"/>
</dbReference>
<evidence type="ECO:0008006" key="6">
    <source>
        <dbReference type="Google" id="ProtNLM"/>
    </source>
</evidence>
<sequence length="841" mass="96720">MTIKAYLQSTGTVLSERKKKNLQKRLDRLLGNVQRGRKDHKLHVELGDLYSALMDTQEAENHYAAAIDFLRQGKLNERDRKQIIVLYGKILELNPNNYEAHTQLAQEYIAVGQKEKASRFLLSSGKKAFENSEYELALHCYQQLIDIGKSHPYVIDRCTEIFLILGRNEEAIENYVQIGDMYAREEKVVEALDYYKKASALDPDSPELSLKVARMYHIMEWTENAAAEMVKIAEYHEQRHDVHEALKYFQRSLLLDAGNERALAGKLRLSGSESADLPEGSEQAEEKLDVPVDTQDLANIHAVETEIVESDSSASAHSGDEHADNRNGMDAFTDAFWSDDAQSADQPETTSEGEIVWQDHLLDLSLEEDFVLKAGLDEQDEEDAQACGSECSGAKSEATQAELDPAEERPGGTNEGQKTQRFEDLEAFDPAMTEKTEKEQPSEERSEDTHVDDLPEAAAAPDEEPGNAFHDTGEAFETESESPEDLEEEKVMSQEQLTAQISSLKSREAAMKREYDRMRRDKKDLQHRLNDVISMYESSRQKADDRDEAHYEMLVKKIQRKKQVLQEHVNTLMEQREQNGRFLAGELKSLGVTKQRLQRNLEYIQEVKARVEQKIQTDLRQTREEVQRLSDHSVMLRAELASKEQSEQYLRTRVQKLQDEKATLEDQFTETISALTEENERLGNQLDELSKEKLKTELALKEDYKTLHLSYERLRGEFTSSVQLKEQELERTAQRLSHFADEYVKLESTLKDIRQERDKLERMLAQETATRERLEENLDKIEDQVDSLEVQGSELLDQLEEELDRQFTLKKSTTEEFQDSLGELEKLLVLQEKEIQSLEVL</sequence>
<keyword evidence="2" id="KW-0175">Coiled coil</keyword>
<dbReference type="SMART" id="SM00028">
    <property type="entry name" value="TPR"/>
    <property type="match status" value="4"/>
</dbReference>
<gene>
    <name evidence="4" type="ORF">CSB45_11940</name>
</gene>
<feature type="coiled-coil region" evidence="2">
    <location>
        <begin position="555"/>
        <end position="699"/>
    </location>
</feature>
<evidence type="ECO:0000256" key="1">
    <source>
        <dbReference type="PROSITE-ProRule" id="PRU00339"/>
    </source>
</evidence>
<comment type="caution">
    <text evidence="4">The sequence shown here is derived from an EMBL/GenBank/DDBJ whole genome shotgun (WGS) entry which is preliminary data.</text>
</comment>
<dbReference type="PANTHER" id="PTHR12558:SF13">
    <property type="entry name" value="CELL DIVISION CYCLE PROTEIN 27 HOMOLOG"/>
    <property type="match status" value="1"/>
</dbReference>
<evidence type="ECO:0000313" key="4">
    <source>
        <dbReference type="EMBL" id="PID56387.1"/>
    </source>
</evidence>
<evidence type="ECO:0000256" key="2">
    <source>
        <dbReference type="SAM" id="Coils"/>
    </source>
</evidence>
<feature type="region of interest" description="Disordered" evidence="3">
    <location>
        <begin position="381"/>
        <end position="510"/>
    </location>
</feature>
<dbReference type="PROSITE" id="PS50005">
    <property type="entry name" value="TPR"/>
    <property type="match status" value="2"/>
</dbReference>
<feature type="coiled-coil region" evidence="2">
    <location>
        <begin position="736"/>
        <end position="841"/>
    </location>
</feature>
<name>A0A2G6E347_9BACT</name>
<dbReference type="PANTHER" id="PTHR12558">
    <property type="entry name" value="CELL DIVISION CYCLE 16,23,27"/>
    <property type="match status" value="1"/>
</dbReference>
<organism evidence="4 5">
    <name type="scientific">candidate division KSB3 bacterium</name>
    <dbReference type="NCBI Taxonomy" id="2044937"/>
    <lineage>
        <taxon>Bacteria</taxon>
        <taxon>candidate division KSB3</taxon>
    </lineage>
</organism>
<proteinExistence type="predicted"/>